<accession>A0A0C2XLY1</accession>
<dbReference type="SMART" id="SM00320">
    <property type="entry name" value="WD40"/>
    <property type="match status" value="10"/>
</dbReference>
<keyword evidence="8" id="KW-0819">tRNA processing</keyword>
<evidence type="ECO:0000256" key="9">
    <source>
        <dbReference type="ARBA" id="ARBA00022737"/>
    </source>
</evidence>
<evidence type="ECO:0000256" key="4">
    <source>
        <dbReference type="ARBA" id="ARBA00005881"/>
    </source>
</evidence>
<dbReference type="GO" id="GO:0002098">
    <property type="term" value="P:tRNA wobble uridine modification"/>
    <property type="evidence" value="ECO:0007669"/>
    <property type="project" value="InterPro"/>
</dbReference>
<feature type="repeat" description="WD" evidence="11">
    <location>
        <begin position="607"/>
        <end position="639"/>
    </location>
</feature>
<feature type="repeat" description="WD" evidence="11">
    <location>
        <begin position="293"/>
        <end position="339"/>
    </location>
</feature>
<evidence type="ECO:0000256" key="10">
    <source>
        <dbReference type="ARBA" id="ARBA00023242"/>
    </source>
</evidence>
<feature type="repeat" description="WD" evidence="11">
    <location>
        <begin position="653"/>
        <end position="685"/>
    </location>
</feature>
<dbReference type="OrthoDB" id="27911at2759"/>
<evidence type="ECO:0000313" key="13">
    <source>
        <dbReference type="Proteomes" id="UP000054549"/>
    </source>
</evidence>
<proteinExistence type="inferred from homology"/>
<keyword evidence="7 11" id="KW-0853">WD repeat</keyword>
<dbReference type="InterPro" id="IPR015943">
    <property type="entry name" value="WD40/YVTN_repeat-like_dom_sf"/>
</dbReference>
<feature type="repeat" description="WD" evidence="11">
    <location>
        <begin position="52"/>
        <end position="83"/>
    </location>
</feature>
<keyword evidence="6" id="KW-0963">Cytoplasm</keyword>
<evidence type="ECO:0000313" key="12">
    <source>
        <dbReference type="EMBL" id="KIL70118.1"/>
    </source>
</evidence>
<dbReference type="PANTHER" id="PTHR44111">
    <property type="entry name" value="ELONGATOR COMPLEX PROTEIN 2"/>
    <property type="match status" value="1"/>
</dbReference>
<protein>
    <recommendedName>
        <fullName evidence="5">Elongator complex protein 2</fullName>
    </recommendedName>
</protein>
<dbReference type="EMBL" id="KN818224">
    <property type="protein sequence ID" value="KIL70118.1"/>
    <property type="molecule type" value="Genomic_DNA"/>
</dbReference>
<feature type="repeat" description="WD" evidence="11">
    <location>
        <begin position="95"/>
        <end position="134"/>
    </location>
</feature>
<dbReference type="STRING" id="946122.A0A0C2XLY1"/>
<evidence type="ECO:0000256" key="5">
    <source>
        <dbReference type="ARBA" id="ARBA00020267"/>
    </source>
</evidence>
<organism evidence="12 13">
    <name type="scientific">Amanita muscaria (strain Koide BX008)</name>
    <dbReference type="NCBI Taxonomy" id="946122"/>
    <lineage>
        <taxon>Eukaryota</taxon>
        <taxon>Fungi</taxon>
        <taxon>Dikarya</taxon>
        <taxon>Basidiomycota</taxon>
        <taxon>Agaricomycotina</taxon>
        <taxon>Agaricomycetes</taxon>
        <taxon>Agaricomycetidae</taxon>
        <taxon>Agaricales</taxon>
        <taxon>Pluteineae</taxon>
        <taxon>Amanitaceae</taxon>
        <taxon>Amanita</taxon>
    </lineage>
</organism>
<dbReference type="GO" id="GO:0005634">
    <property type="term" value="C:nucleus"/>
    <property type="evidence" value="ECO:0007669"/>
    <property type="project" value="UniProtKB-SubCell"/>
</dbReference>
<keyword evidence="9" id="KW-0677">Repeat</keyword>
<dbReference type="PROSITE" id="PS50082">
    <property type="entry name" value="WD_REPEATS_2"/>
    <property type="match status" value="7"/>
</dbReference>
<keyword evidence="13" id="KW-1185">Reference proteome</keyword>
<dbReference type="PRINTS" id="PR00320">
    <property type="entry name" value="GPROTEINBRPT"/>
</dbReference>
<evidence type="ECO:0000256" key="6">
    <source>
        <dbReference type="ARBA" id="ARBA00022490"/>
    </source>
</evidence>
<feature type="repeat" description="WD" evidence="11">
    <location>
        <begin position="186"/>
        <end position="232"/>
    </location>
</feature>
<dbReference type="InterPro" id="IPR020472">
    <property type="entry name" value="WD40_PAC1"/>
</dbReference>
<sequence length="789" mass="85688">MSISTTYIAAAANRFSQTADVSPSSLVAFGSSRLIALWRVTKETDTNVRETLSGHQGIVTCVRFASERKLVSADDKGTVICWENIDAQWKITSKTEAHSSSVSSLCIFEDCLVTGSSDTSVKVWRMENGNLVQVQVISQGSTYPLTLAMARLPGSNAVILAASGTEKKVNLWLRSSGDSFLHSASLAGHEDWVKSLVFRPPTTENQPLILASGSQDATIRLWRIDNLVNERSKSTATNGDLSDDLLDNFEASLTDIGDAEEGGRQISLKRHILTVKSDSGSSQSFSVTFDALLIGHEAGVTCLSWRPTRASDSIPTLLSSSTDSSVIMWSPSTQTSDASNSVWINRERFGDVGGQRLGGFVGAFWAQSGTEALAWGWAGGWRKWSCRDSSTDENEETWEETGAISGHHGPVRGLSWSLNGEYLISAGIDQTSRMHAPLVNEGNGNGAQWHELARPQVHGYDLLDAVFVNPLKFVSIADEKVARVFEAPLSFVDSLENLHVARFSEEEHNRPIAANLPPLGLSNKAVAGSVSEGSVVDSSRRPFEGELAAITLWPEVEKVFGHGYELITLAISHSQRVLATACKASSTEHAVIRLYDTDRFRPLGKPLSGHSLTVTRIAFSPDDRCVLSVSRDRSWRLFESQEGGGYAPVAADLKSHSRIIWDCAWSHEGDVFATASRDKTVRIWKKADGGTRQWICVATLKTDSGATAVGFTSRGLDGRRKLAVGLETGEISIYSNGEDSSEWHLITTKSVHVDQVHRLTWRPSSGGISTVLGSCSEDGTLRVLNCTLD</sequence>
<gene>
    <name evidence="12" type="ORF">M378DRAFT_189714</name>
</gene>
<comment type="pathway">
    <text evidence="3">tRNA modification; 5-methoxycarbonylmethyl-2-thiouridine-tRNA biosynthesis.</text>
</comment>
<dbReference type="PROSITE" id="PS50294">
    <property type="entry name" value="WD_REPEATS_REGION"/>
    <property type="match status" value="3"/>
</dbReference>
<dbReference type="SUPFAM" id="SSF50978">
    <property type="entry name" value="WD40 repeat-like"/>
    <property type="match status" value="2"/>
</dbReference>
<dbReference type="InParanoid" id="A0A0C2XLY1"/>
<dbReference type="Gene3D" id="2.130.10.10">
    <property type="entry name" value="YVTN repeat-like/Quinoprotein amine dehydrogenase"/>
    <property type="match status" value="4"/>
</dbReference>
<evidence type="ECO:0000256" key="7">
    <source>
        <dbReference type="ARBA" id="ARBA00022574"/>
    </source>
</evidence>
<feature type="repeat" description="WD" evidence="11">
    <location>
        <begin position="404"/>
        <end position="434"/>
    </location>
</feature>
<dbReference type="GO" id="GO:0033588">
    <property type="term" value="C:elongator holoenzyme complex"/>
    <property type="evidence" value="ECO:0007669"/>
    <property type="project" value="InterPro"/>
</dbReference>
<dbReference type="AlphaFoldDB" id="A0A0C2XLY1"/>
<comment type="subcellular location">
    <subcellularLocation>
        <location evidence="2">Cytoplasm</location>
    </subcellularLocation>
    <subcellularLocation>
        <location evidence="1">Nucleus</location>
    </subcellularLocation>
</comment>
<keyword evidence="10" id="KW-0539">Nucleus</keyword>
<dbReference type="GO" id="GO:0005737">
    <property type="term" value="C:cytoplasm"/>
    <property type="evidence" value="ECO:0007669"/>
    <property type="project" value="UniProtKB-SubCell"/>
</dbReference>
<evidence type="ECO:0000256" key="8">
    <source>
        <dbReference type="ARBA" id="ARBA00022694"/>
    </source>
</evidence>
<comment type="similarity">
    <text evidence="4">Belongs to the WD repeat ELP2 family.</text>
</comment>
<dbReference type="InterPro" id="IPR001680">
    <property type="entry name" value="WD40_rpt"/>
</dbReference>
<dbReference type="InterPro" id="IPR037289">
    <property type="entry name" value="Elp2"/>
</dbReference>
<dbReference type="Proteomes" id="UP000054549">
    <property type="component" value="Unassembled WGS sequence"/>
</dbReference>
<dbReference type="FunCoup" id="A0A0C2XLY1">
    <property type="interactions" value="529"/>
</dbReference>
<name>A0A0C2XLY1_AMAMK</name>
<evidence type="ECO:0000256" key="1">
    <source>
        <dbReference type="ARBA" id="ARBA00004123"/>
    </source>
</evidence>
<reference evidence="12 13" key="1">
    <citation type="submission" date="2014-04" db="EMBL/GenBank/DDBJ databases">
        <title>Evolutionary Origins and Diversification of the Mycorrhizal Mutualists.</title>
        <authorList>
            <consortium name="DOE Joint Genome Institute"/>
            <consortium name="Mycorrhizal Genomics Consortium"/>
            <person name="Kohler A."/>
            <person name="Kuo A."/>
            <person name="Nagy L.G."/>
            <person name="Floudas D."/>
            <person name="Copeland A."/>
            <person name="Barry K.W."/>
            <person name="Cichocki N."/>
            <person name="Veneault-Fourrey C."/>
            <person name="LaButti K."/>
            <person name="Lindquist E.A."/>
            <person name="Lipzen A."/>
            <person name="Lundell T."/>
            <person name="Morin E."/>
            <person name="Murat C."/>
            <person name="Riley R."/>
            <person name="Ohm R."/>
            <person name="Sun H."/>
            <person name="Tunlid A."/>
            <person name="Henrissat B."/>
            <person name="Grigoriev I.V."/>
            <person name="Hibbett D.S."/>
            <person name="Martin F."/>
        </authorList>
    </citation>
    <scope>NUCLEOTIDE SEQUENCE [LARGE SCALE GENOMIC DNA]</scope>
    <source>
        <strain evidence="12 13">Koide BX008</strain>
    </source>
</reference>
<dbReference type="UniPathway" id="UPA00988"/>
<evidence type="ECO:0000256" key="2">
    <source>
        <dbReference type="ARBA" id="ARBA00004496"/>
    </source>
</evidence>
<evidence type="ECO:0000256" key="3">
    <source>
        <dbReference type="ARBA" id="ARBA00005043"/>
    </source>
</evidence>
<dbReference type="HOGENOM" id="CLU_006430_2_0_1"/>
<evidence type="ECO:0000256" key="11">
    <source>
        <dbReference type="PROSITE-ProRule" id="PRU00221"/>
    </source>
</evidence>
<dbReference type="Pfam" id="PF00400">
    <property type="entry name" value="WD40"/>
    <property type="match status" value="7"/>
</dbReference>
<dbReference type="PANTHER" id="PTHR44111:SF1">
    <property type="entry name" value="ELONGATOR COMPLEX PROTEIN 2"/>
    <property type="match status" value="1"/>
</dbReference>
<dbReference type="InterPro" id="IPR036322">
    <property type="entry name" value="WD40_repeat_dom_sf"/>
</dbReference>